<evidence type="ECO:0000313" key="3">
    <source>
        <dbReference type="Proteomes" id="UP000193200"/>
    </source>
</evidence>
<dbReference type="AlphaFoldDB" id="A0A1Y5TW74"/>
<dbReference type="Proteomes" id="UP000193200">
    <property type="component" value="Unassembled WGS sequence"/>
</dbReference>
<keyword evidence="3" id="KW-1185">Reference proteome</keyword>
<dbReference type="EMBL" id="FWFR01000003">
    <property type="protein sequence ID" value="SLN74900.1"/>
    <property type="molecule type" value="Genomic_DNA"/>
</dbReference>
<sequence>MPATDTAAEKPDAPATDTAAATPAPAKIDLEQLEDRLRNTDAIGFFTKLSLKNEVDDLLTEFGAYHKNKGPELASLKDRFDLLLLKVLTLLQDNDKKLSEDIVASRDQIFGLLSDPKQFAKL</sequence>
<name>A0A1Y5TW74_9PROT</name>
<evidence type="ECO:0000313" key="2">
    <source>
        <dbReference type="EMBL" id="SLN74900.1"/>
    </source>
</evidence>
<feature type="region of interest" description="Disordered" evidence="1">
    <location>
        <begin position="1"/>
        <end position="25"/>
    </location>
</feature>
<accession>A0A1Y5TW74</accession>
<feature type="compositionally biased region" description="Low complexity" evidence="1">
    <location>
        <begin position="13"/>
        <end position="25"/>
    </location>
</feature>
<evidence type="ECO:0000256" key="1">
    <source>
        <dbReference type="SAM" id="MobiDB-lite"/>
    </source>
</evidence>
<dbReference type="InParanoid" id="A0A1Y5TW74"/>
<organism evidence="2 3">
    <name type="scientific">Oceanibacterium hippocampi</name>
    <dbReference type="NCBI Taxonomy" id="745714"/>
    <lineage>
        <taxon>Bacteria</taxon>
        <taxon>Pseudomonadati</taxon>
        <taxon>Pseudomonadota</taxon>
        <taxon>Alphaproteobacteria</taxon>
        <taxon>Sneathiellales</taxon>
        <taxon>Sneathiellaceae</taxon>
        <taxon>Oceanibacterium</taxon>
    </lineage>
</organism>
<reference evidence="2 3" key="1">
    <citation type="submission" date="2017-03" db="EMBL/GenBank/DDBJ databases">
        <authorList>
            <person name="Afonso C.L."/>
            <person name="Miller P.J."/>
            <person name="Scott M.A."/>
            <person name="Spackman E."/>
            <person name="Goraichik I."/>
            <person name="Dimitrov K.M."/>
            <person name="Suarez D.L."/>
            <person name="Swayne D.E."/>
        </authorList>
    </citation>
    <scope>NUCLEOTIDE SEQUENCE [LARGE SCALE GENOMIC DNA]</scope>
    <source>
        <strain evidence="2 3">CECT 7691</strain>
    </source>
</reference>
<proteinExistence type="predicted"/>
<protein>
    <submittedName>
        <fullName evidence="2">Uncharacterized protein</fullName>
    </submittedName>
</protein>
<gene>
    <name evidence="2" type="ORF">OCH7691_03821</name>
</gene>